<dbReference type="GO" id="GO:0005737">
    <property type="term" value="C:cytoplasm"/>
    <property type="evidence" value="ECO:0007669"/>
    <property type="project" value="UniProtKB-SubCell"/>
</dbReference>
<keyword evidence="6" id="KW-0539">Nucleus</keyword>
<comment type="caution">
    <text evidence="9">The sequence shown here is derived from an EMBL/GenBank/DDBJ whole genome shotgun (WGS) entry which is preliminary data.</text>
</comment>
<evidence type="ECO:0000256" key="3">
    <source>
        <dbReference type="ARBA" id="ARBA00007118"/>
    </source>
</evidence>
<dbReference type="EMBL" id="CAJVRL010000060">
    <property type="protein sequence ID" value="CAG8955045.1"/>
    <property type="molecule type" value="Genomic_DNA"/>
</dbReference>
<name>A0A9N9KVG3_9HELO</name>
<evidence type="ECO:0000259" key="8">
    <source>
        <dbReference type="Pfam" id="PF00881"/>
    </source>
</evidence>
<evidence type="ECO:0000256" key="2">
    <source>
        <dbReference type="ARBA" id="ARBA00004496"/>
    </source>
</evidence>
<protein>
    <recommendedName>
        <fullName evidence="8">Nitroreductase domain-containing protein</fullName>
    </recommendedName>
</protein>
<evidence type="ECO:0000313" key="10">
    <source>
        <dbReference type="Proteomes" id="UP000696280"/>
    </source>
</evidence>
<dbReference type="GO" id="GO:0005634">
    <property type="term" value="C:nucleus"/>
    <property type="evidence" value="ECO:0007669"/>
    <property type="project" value="UniProtKB-SubCell"/>
</dbReference>
<dbReference type="PANTHER" id="PTHR43035">
    <property type="entry name" value="FATTY ACID REPRESSION MUTANT PROTEIN 2-RELATED"/>
    <property type="match status" value="1"/>
</dbReference>
<keyword evidence="10" id="KW-1185">Reference proteome</keyword>
<reference evidence="9" key="1">
    <citation type="submission" date="2021-07" db="EMBL/GenBank/DDBJ databases">
        <authorList>
            <person name="Durling M."/>
        </authorList>
    </citation>
    <scope>NUCLEOTIDE SEQUENCE</scope>
</reference>
<feature type="chain" id="PRO_5040297121" description="Nitroreductase domain-containing protein" evidence="7">
    <location>
        <begin position="24"/>
        <end position="283"/>
    </location>
</feature>
<dbReference type="OrthoDB" id="2138173at2759"/>
<dbReference type="PANTHER" id="PTHR43035:SF1">
    <property type="entry name" value="FATTY ACID REPRESSION MUTANT PROTEIN 2-RELATED"/>
    <property type="match status" value="1"/>
</dbReference>
<comment type="similarity">
    <text evidence="3">Belongs to the nitroreductase family.</text>
</comment>
<evidence type="ECO:0000256" key="4">
    <source>
        <dbReference type="ARBA" id="ARBA00022490"/>
    </source>
</evidence>
<organism evidence="9 10">
    <name type="scientific">Hymenoscyphus fraxineus</name>
    <dbReference type="NCBI Taxonomy" id="746836"/>
    <lineage>
        <taxon>Eukaryota</taxon>
        <taxon>Fungi</taxon>
        <taxon>Dikarya</taxon>
        <taxon>Ascomycota</taxon>
        <taxon>Pezizomycotina</taxon>
        <taxon>Leotiomycetes</taxon>
        <taxon>Helotiales</taxon>
        <taxon>Helotiaceae</taxon>
        <taxon>Hymenoscyphus</taxon>
    </lineage>
</organism>
<evidence type="ECO:0000256" key="5">
    <source>
        <dbReference type="ARBA" id="ARBA00023002"/>
    </source>
</evidence>
<dbReference type="Pfam" id="PF00881">
    <property type="entry name" value="Nitroreductase"/>
    <property type="match status" value="1"/>
</dbReference>
<sequence length="283" mass="31318">MQIPLSWFLVSLLVALSWREMSSFLGRRIVGSTMLTGSVFTSRGVVGGKDIRRLIPPSFSSLLCNPNKHSSFSSSTRKLEANMSQPFLDAVAGRRSIYPLSNSSPIPDSKIQDIIKQTLTHVPSSFNSQTTRIVLLVKGEHEKLWEITKEVLKGVVPADGWAATEGKLNMFKAAYGTVLFFEARSAIQEMQTKYALYADRFPPWASQSDGMHQFTIWTALEAEGLGANLQHYNPLIDEKVAAQWGIDADWVLNAQLVFGKKEGEAGEKAVSTIEGERFKTFGA</sequence>
<evidence type="ECO:0000313" key="9">
    <source>
        <dbReference type="EMBL" id="CAG8955045.1"/>
    </source>
</evidence>
<dbReference type="InterPro" id="IPR033877">
    <property type="entry name" value="Frm2/Hbn1"/>
</dbReference>
<dbReference type="Gene3D" id="3.40.109.10">
    <property type="entry name" value="NADH Oxidase"/>
    <property type="match status" value="1"/>
</dbReference>
<dbReference type="InterPro" id="IPR000415">
    <property type="entry name" value="Nitroreductase-like"/>
</dbReference>
<dbReference type="Proteomes" id="UP000696280">
    <property type="component" value="Unassembled WGS sequence"/>
</dbReference>
<feature type="domain" description="Nitroreductase" evidence="8">
    <location>
        <begin position="91"/>
        <end position="260"/>
    </location>
</feature>
<evidence type="ECO:0000256" key="6">
    <source>
        <dbReference type="ARBA" id="ARBA00023242"/>
    </source>
</evidence>
<feature type="signal peptide" evidence="7">
    <location>
        <begin position="1"/>
        <end position="23"/>
    </location>
</feature>
<gene>
    <name evidence="9" type="ORF">HYFRA_00007059</name>
</gene>
<keyword evidence="7" id="KW-0732">Signal</keyword>
<accession>A0A9N9KVG3</accession>
<dbReference type="AlphaFoldDB" id="A0A9N9KVG3"/>
<dbReference type="CDD" id="cd02140">
    <property type="entry name" value="Frm2-like"/>
    <property type="match status" value="1"/>
</dbReference>
<dbReference type="GO" id="GO:0034599">
    <property type="term" value="P:cellular response to oxidative stress"/>
    <property type="evidence" value="ECO:0007669"/>
    <property type="project" value="InterPro"/>
</dbReference>
<dbReference type="GO" id="GO:0016491">
    <property type="term" value="F:oxidoreductase activity"/>
    <property type="evidence" value="ECO:0007669"/>
    <property type="project" value="UniProtKB-KW"/>
</dbReference>
<proteinExistence type="inferred from homology"/>
<dbReference type="InterPro" id="IPR029479">
    <property type="entry name" value="Nitroreductase"/>
</dbReference>
<dbReference type="SUPFAM" id="SSF55469">
    <property type="entry name" value="FMN-dependent nitroreductase-like"/>
    <property type="match status" value="1"/>
</dbReference>
<keyword evidence="5" id="KW-0560">Oxidoreductase</keyword>
<evidence type="ECO:0000256" key="7">
    <source>
        <dbReference type="SAM" id="SignalP"/>
    </source>
</evidence>
<keyword evidence="4" id="KW-0963">Cytoplasm</keyword>
<evidence type="ECO:0000256" key="1">
    <source>
        <dbReference type="ARBA" id="ARBA00004123"/>
    </source>
</evidence>
<dbReference type="FunFam" id="3.40.109.10:FF:000001">
    <property type="entry name" value="Nitroreductase family"/>
    <property type="match status" value="1"/>
</dbReference>
<comment type="subcellular location">
    <subcellularLocation>
        <location evidence="2">Cytoplasm</location>
    </subcellularLocation>
    <subcellularLocation>
        <location evidence="1">Nucleus</location>
    </subcellularLocation>
</comment>